<dbReference type="SMART" id="SM00321">
    <property type="entry name" value="WSC"/>
    <property type="match status" value="2"/>
</dbReference>
<dbReference type="PANTHER" id="PTHR45964">
    <property type="entry name" value="WSCD FAMILY MEMBER CG9164"/>
    <property type="match status" value="1"/>
</dbReference>
<evidence type="ECO:0000259" key="4">
    <source>
        <dbReference type="PROSITE" id="PS51212"/>
    </source>
</evidence>
<dbReference type="InterPro" id="IPR002889">
    <property type="entry name" value="WSC_carb-bd"/>
</dbReference>
<protein>
    <submittedName>
        <fullName evidence="5">WSC-domain-containing protein</fullName>
    </submittedName>
</protein>
<dbReference type="OrthoDB" id="2019572at2759"/>
<dbReference type="PANTHER" id="PTHR45964:SF5">
    <property type="entry name" value="WSCD FAMILY MEMBER CG9164"/>
    <property type="match status" value="1"/>
</dbReference>
<feature type="chain" id="PRO_5025354993" evidence="3">
    <location>
        <begin position="19"/>
        <end position="540"/>
    </location>
</feature>
<proteinExistence type="predicted"/>
<dbReference type="Proteomes" id="UP000799779">
    <property type="component" value="Unassembled WGS sequence"/>
</dbReference>
<dbReference type="InterPro" id="IPR051589">
    <property type="entry name" value="Sialate-O-sulfotransferase"/>
</dbReference>
<feature type="domain" description="WSC" evidence="4">
    <location>
        <begin position="148"/>
        <end position="250"/>
    </location>
</feature>
<evidence type="ECO:0000256" key="1">
    <source>
        <dbReference type="ARBA" id="ARBA00022737"/>
    </source>
</evidence>
<dbReference type="PROSITE" id="PS51212">
    <property type="entry name" value="WSC"/>
    <property type="match status" value="2"/>
</dbReference>
<reference evidence="5" key="1">
    <citation type="journal article" date="2020" name="Stud. Mycol.">
        <title>101 Dothideomycetes genomes: a test case for predicting lifestyles and emergence of pathogens.</title>
        <authorList>
            <person name="Haridas S."/>
            <person name="Albert R."/>
            <person name="Binder M."/>
            <person name="Bloem J."/>
            <person name="Labutti K."/>
            <person name="Salamov A."/>
            <person name="Andreopoulos B."/>
            <person name="Baker S."/>
            <person name="Barry K."/>
            <person name="Bills G."/>
            <person name="Bluhm B."/>
            <person name="Cannon C."/>
            <person name="Castanera R."/>
            <person name="Culley D."/>
            <person name="Daum C."/>
            <person name="Ezra D."/>
            <person name="Gonzalez J."/>
            <person name="Henrissat B."/>
            <person name="Kuo A."/>
            <person name="Liang C."/>
            <person name="Lipzen A."/>
            <person name="Lutzoni F."/>
            <person name="Magnuson J."/>
            <person name="Mondo S."/>
            <person name="Nolan M."/>
            <person name="Ohm R."/>
            <person name="Pangilinan J."/>
            <person name="Park H.-J."/>
            <person name="Ramirez L."/>
            <person name="Alfaro M."/>
            <person name="Sun H."/>
            <person name="Tritt A."/>
            <person name="Yoshinaga Y."/>
            <person name="Zwiers L.-H."/>
            <person name="Turgeon B."/>
            <person name="Goodwin S."/>
            <person name="Spatafora J."/>
            <person name="Crous P."/>
            <person name="Grigoriev I."/>
        </authorList>
    </citation>
    <scope>NUCLEOTIDE SEQUENCE</scope>
    <source>
        <strain evidence="5">CBS 123094</strain>
    </source>
</reference>
<evidence type="ECO:0000313" key="5">
    <source>
        <dbReference type="EMBL" id="KAF1993791.1"/>
    </source>
</evidence>
<dbReference type="Pfam" id="PF01822">
    <property type="entry name" value="WSC"/>
    <property type="match status" value="2"/>
</dbReference>
<keyword evidence="3" id="KW-0732">Signal</keyword>
<keyword evidence="1" id="KW-0677">Repeat</keyword>
<evidence type="ECO:0000313" key="6">
    <source>
        <dbReference type="Proteomes" id="UP000799779"/>
    </source>
</evidence>
<name>A0A6A5W0X3_9PLEO</name>
<keyword evidence="6" id="KW-1185">Reference proteome</keyword>
<feature type="signal peptide" evidence="3">
    <location>
        <begin position="1"/>
        <end position="18"/>
    </location>
</feature>
<evidence type="ECO:0000256" key="2">
    <source>
        <dbReference type="SAM" id="MobiDB-lite"/>
    </source>
</evidence>
<accession>A0A6A5W0X3</accession>
<dbReference type="AlphaFoldDB" id="A0A6A5W0X3"/>
<feature type="domain" description="WSC" evidence="4">
    <location>
        <begin position="42"/>
        <end position="136"/>
    </location>
</feature>
<dbReference type="EMBL" id="ML977686">
    <property type="protein sequence ID" value="KAF1993791.1"/>
    <property type="molecule type" value="Genomic_DNA"/>
</dbReference>
<organism evidence="5 6">
    <name type="scientific">Amniculicola lignicola CBS 123094</name>
    <dbReference type="NCBI Taxonomy" id="1392246"/>
    <lineage>
        <taxon>Eukaryota</taxon>
        <taxon>Fungi</taxon>
        <taxon>Dikarya</taxon>
        <taxon>Ascomycota</taxon>
        <taxon>Pezizomycotina</taxon>
        <taxon>Dothideomycetes</taxon>
        <taxon>Pleosporomycetidae</taxon>
        <taxon>Pleosporales</taxon>
        <taxon>Amniculicolaceae</taxon>
        <taxon>Amniculicola</taxon>
    </lineage>
</organism>
<sequence length="540" mass="56333">MAPQGVALLIWLTPLSLATILPLDARSQISKRALQPAALPAPWQFIGCFSDSPEHRVLSRDGYYSTTAMTGLDCAKYCIQKGYTIAGTEWGAECYCDTVLDPTAVWYPPDQCAKPCTGNAAEACGGYGMISVYSDATPGPFVNPGVNGYTYSGCYSDSWDTRTLFGPFPVAGGADHMTVAECTAACNALGYSVAGLEYSGECWCGNSIESWAQLFDETESPDVSGCNMLCKGNLTEYCGGSWKLSIYSKTPANKMQHGPANIADSPVVLSSAPADSTSLIANSTQSASSTSTSVASISASSTTFSSSSSSTAPAPLPPTASSSSSTTTLTTSATMVASATTAALMASSRVPVNVITGGEFEDPALWSSWNALPDPSSSNAGALKALGPVKSTDAYNGSYSYQISEDPTLIENSARTLCLQQNITFARAGQYAFIAYIGRIAYPLSDLVSSTDQISYTVYIDGNIIYQGRVCNPSIGDCTVAAQSGKKMYNAVTGTYQVAASAVGGHNFRLCTTFSSIGKTGKQDVFLVDSISLVGPSRGG</sequence>
<gene>
    <name evidence="5" type="ORF">P154DRAFT_567777</name>
</gene>
<feature type="region of interest" description="Disordered" evidence="2">
    <location>
        <begin position="304"/>
        <end position="327"/>
    </location>
</feature>
<evidence type="ECO:0000256" key="3">
    <source>
        <dbReference type="SAM" id="SignalP"/>
    </source>
</evidence>